<name>A0ABN6D721_9BURK</name>
<evidence type="ECO:0000313" key="2">
    <source>
        <dbReference type="EMBL" id="BCO27839.1"/>
    </source>
</evidence>
<feature type="domain" description="GmrSD restriction endonucleases N-terminal" evidence="1">
    <location>
        <begin position="50"/>
        <end position="190"/>
    </location>
</feature>
<organism evidence="2 3">
    <name type="scientific">Rhodoferax lithotrophicus</name>
    <dbReference type="NCBI Taxonomy" id="2798804"/>
    <lineage>
        <taxon>Bacteria</taxon>
        <taxon>Pseudomonadati</taxon>
        <taxon>Pseudomonadota</taxon>
        <taxon>Betaproteobacteria</taxon>
        <taxon>Burkholderiales</taxon>
        <taxon>Comamonadaceae</taxon>
        <taxon>Rhodoferax</taxon>
    </lineage>
</organism>
<protein>
    <recommendedName>
        <fullName evidence="1">GmrSD restriction endonucleases N-terminal domain-containing protein</fullName>
    </recommendedName>
</protein>
<dbReference type="InterPro" id="IPR004919">
    <property type="entry name" value="GmrSD_N"/>
</dbReference>
<sequence>MAINTINNKPTNEQAEEVLDGYEPPAPGGWEGYPLDELAIRDERRTTSDVVRRIKNDRFVLDPDFQRGFVWDKDKQSRLIESILLRIPLPVFYVAEDKDGRLIVVDGRQRLTTLLHFLNNKLALQLKDRPELDGKRFDGLDVRLQNRVEDCQLLFYIIDRSVPEQARLDIFERVNGGEVLSRQQMRNALYNGPATTFLREEAETALFRAATGGSLNAGKMQDREMINRFCSFRLLDLDVYRGDMDEWLAKGLEFMNKASSEELDKLRSRFRRAMTNNHVVFDRQAFRKHLSQNQRRSVLNASLFDVMSTGLARYSESRVQEKAEVLRQNFFELMENDEFIKAITYGPNGPGQVRTRFRIANSMFREVFDAA</sequence>
<reference evidence="2 3" key="1">
    <citation type="journal article" date="2021" name="Microbiol. Spectr.">
        <title>A Single Bacterium Capable of Oxidation and Reduction of Iron at Circumneutral pH.</title>
        <authorList>
            <person name="Kato S."/>
            <person name="Ohkuma M."/>
        </authorList>
    </citation>
    <scope>NUCLEOTIDE SEQUENCE [LARGE SCALE GENOMIC DNA]</scope>
    <source>
        <strain evidence="2 3">MIZ03</strain>
    </source>
</reference>
<accession>A0ABN6D721</accession>
<dbReference type="PANTHER" id="PTHR39639">
    <property type="entry name" value="CHROMOSOME 16, WHOLE GENOME SHOTGUN SEQUENCE"/>
    <property type="match status" value="1"/>
</dbReference>
<evidence type="ECO:0000259" key="1">
    <source>
        <dbReference type="Pfam" id="PF03235"/>
    </source>
</evidence>
<dbReference type="RefSeq" id="WP_223903851.1">
    <property type="nucleotide sequence ID" value="NZ_AP024238.1"/>
</dbReference>
<dbReference type="Proteomes" id="UP000824366">
    <property type="component" value="Chromosome"/>
</dbReference>
<evidence type="ECO:0000313" key="3">
    <source>
        <dbReference type="Proteomes" id="UP000824366"/>
    </source>
</evidence>
<keyword evidence="3" id="KW-1185">Reference proteome</keyword>
<dbReference type="PANTHER" id="PTHR39639:SF1">
    <property type="entry name" value="DUF262 DOMAIN-CONTAINING PROTEIN"/>
    <property type="match status" value="1"/>
</dbReference>
<proteinExistence type="predicted"/>
<gene>
    <name evidence="2" type="ORF">MIZ03_2730</name>
</gene>
<dbReference type="EMBL" id="AP024238">
    <property type="protein sequence ID" value="BCO27839.1"/>
    <property type="molecule type" value="Genomic_DNA"/>
</dbReference>
<dbReference type="Pfam" id="PF03235">
    <property type="entry name" value="GmrSD_N"/>
    <property type="match status" value="1"/>
</dbReference>